<dbReference type="Pfam" id="PF02321">
    <property type="entry name" value="OEP"/>
    <property type="match status" value="1"/>
</dbReference>
<comment type="similarity">
    <text evidence="1">Belongs to the outer membrane factor (OMF) (TC 1.B.17) family.</text>
</comment>
<dbReference type="PROSITE" id="PS51257">
    <property type="entry name" value="PROKAR_LIPOPROTEIN"/>
    <property type="match status" value="1"/>
</dbReference>
<evidence type="ECO:0000256" key="1">
    <source>
        <dbReference type="ARBA" id="ARBA00007613"/>
    </source>
</evidence>
<dbReference type="Gene3D" id="1.20.1600.10">
    <property type="entry name" value="Outer membrane efflux proteins (OEP)"/>
    <property type="match status" value="1"/>
</dbReference>
<protein>
    <submittedName>
        <fullName evidence="2">TolC family protein</fullName>
    </submittedName>
</protein>
<gene>
    <name evidence="2" type="ORF">J7S20_04485</name>
</gene>
<reference evidence="2" key="1">
    <citation type="submission" date="2021-04" db="EMBL/GenBank/DDBJ databases">
        <title>Ouciella asimina sp. nov., isolated from the surface seawater in the hydrothermal field of Okinawa Trough.</title>
        <authorList>
            <person name="Shuang W."/>
        </authorList>
    </citation>
    <scope>NUCLEOTIDE SEQUENCE</scope>
    <source>
        <strain evidence="2">LXI357</strain>
    </source>
</reference>
<keyword evidence="3" id="KW-1185">Reference proteome</keyword>
<comment type="caution">
    <text evidence="2">The sequence shown here is derived from an EMBL/GenBank/DDBJ whole genome shotgun (WGS) entry which is preliminary data.</text>
</comment>
<dbReference type="InterPro" id="IPR003423">
    <property type="entry name" value="OMP_efflux"/>
</dbReference>
<dbReference type="RefSeq" id="WP_284053023.1">
    <property type="nucleotide sequence ID" value="NZ_JAGRQC010000001.1"/>
</dbReference>
<organism evidence="2 3">
    <name type="scientific">Stakelama marina</name>
    <dbReference type="NCBI Taxonomy" id="2826939"/>
    <lineage>
        <taxon>Bacteria</taxon>
        <taxon>Pseudomonadati</taxon>
        <taxon>Pseudomonadota</taxon>
        <taxon>Alphaproteobacteria</taxon>
        <taxon>Sphingomonadales</taxon>
        <taxon>Sphingomonadaceae</taxon>
        <taxon>Stakelama</taxon>
    </lineage>
</organism>
<dbReference type="AlphaFoldDB" id="A0A8T4IHI3"/>
<dbReference type="EMBL" id="JAGRQC010000001">
    <property type="protein sequence ID" value="MBR0551759.1"/>
    <property type="molecule type" value="Genomic_DNA"/>
</dbReference>
<dbReference type="GO" id="GO:0015562">
    <property type="term" value="F:efflux transmembrane transporter activity"/>
    <property type="evidence" value="ECO:0007669"/>
    <property type="project" value="InterPro"/>
</dbReference>
<evidence type="ECO:0000313" key="2">
    <source>
        <dbReference type="EMBL" id="MBR0551759.1"/>
    </source>
</evidence>
<dbReference type="Proteomes" id="UP000676996">
    <property type="component" value="Unassembled WGS sequence"/>
</dbReference>
<proteinExistence type="inferred from homology"/>
<accession>A0A8T4IHI3</accession>
<dbReference type="InterPro" id="IPR010131">
    <property type="entry name" value="MdtP/NodT-like"/>
</dbReference>
<sequence length="447" mass="47521">MTLHRAIIPAALLLSGCAAYTPHPLDSAPAMLSPPSAAVLEAKADAIRRPWLKPVDLDLSKPLTPDAIATLAVINNPDLKAQRVRAGVSDAQVFAAGLLPDPSVSLGANKVITGPDPFVDLTSALGLDINALRTRGVTRAKARADARKVRLDLAWAEWQTAGKARLQAAKIEGLAQIVALDKASNEVAQSLLSRLQKAAGRGDVAGDRLQAARVAAVNAADALRKAQSNLVAAQEQLDQLLGFPPGTSVGLASIRLPGPPPAVETLFALARDSRTDLAALRAGYQSQEAAVHKAVLDQFPTLNLTINANRDSAGNFLLGPAVDFTLPLWNRNRGGIAVERATRAALKAEYDARLFQTRADIGAAVAGIRVARQQLADAQKRLPEIRHYAEATRRAANRGDLSLETALNAEQALRDRETLIAQSENDIVQQMIALEMLTGAPREAWPQ</sequence>
<name>A0A8T4IHI3_9SPHN</name>
<dbReference type="PANTHER" id="PTHR30203:SF24">
    <property type="entry name" value="BLR4935 PROTEIN"/>
    <property type="match status" value="1"/>
</dbReference>
<dbReference type="SUPFAM" id="SSF56954">
    <property type="entry name" value="Outer membrane efflux proteins (OEP)"/>
    <property type="match status" value="1"/>
</dbReference>
<dbReference type="PANTHER" id="PTHR30203">
    <property type="entry name" value="OUTER MEMBRANE CATION EFFLUX PROTEIN"/>
    <property type="match status" value="1"/>
</dbReference>
<evidence type="ECO:0000313" key="3">
    <source>
        <dbReference type="Proteomes" id="UP000676996"/>
    </source>
</evidence>